<feature type="binding site" evidence="9">
    <location>
        <position position="120"/>
    </location>
    <ligand>
        <name>UDP-alpha-D-glucose</name>
        <dbReference type="ChEBI" id="CHEBI:58885"/>
    </ligand>
</feature>
<evidence type="ECO:0000256" key="9">
    <source>
        <dbReference type="PIRSR" id="PIRSR605150-2"/>
    </source>
</evidence>
<evidence type="ECO:0000256" key="6">
    <source>
        <dbReference type="ARBA" id="ARBA00023136"/>
    </source>
</evidence>
<dbReference type="PANTHER" id="PTHR13301">
    <property type="entry name" value="X-BOX TRANSCRIPTION FACTOR-RELATED"/>
    <property type="match status" value="1"/>
</dbReference>
<keyword evidence="5 11" id="KW-1133">Transmembrane helix</keyword>
<dbReference type="InterPro" id="IPR005150">
    <property type="entry name" value="Cellulose_synth"/>
</dbReference>
<feature type="active site" evidence="8">
    <location>
        <position position="394"/>
    </location>
</feature>
<evidence type="ECO:0000256" key="3">
    <source>
        <dbReference type="ARBA" id="ARBA00022679"/>
    </source>
</evidence>
<feature type="transmembrane region" description="Helical" evidence="11">
    <location>
        <begin position="506"/>
        <end position="525"/>
    </location>
</feature>
<dbReference type="InterPro" id="IPR029044">
    <property type="entry name" value="Nucleotide-diphossugar_trans"/>
</dbReference>
<evidence type="ECO:0000256" key="4">
    <source>
        <dbReference type="ARBA" id="ARBA00022692"/>
    </source>
</evidence>
<feature type="transmembrane region" description="Helical" evidence="11">
    <location>
        <begin position="630"/>
        <end position="647"/>
    </location>
</feature>
<dbReference type="GO" id="GO:0016020">
    <property type="term" value="C:membrane"/>
    <property type="evidence" value="ECO:0007669"/>
    <property type="project" value="InterPro"/>
</dbReference>
<dbReference type="Gene3D" id="3.90.550.10">
    <property type="entry name" value="Spore Coat Polysaccharide Biosynthesis Protein SpsA, Chain A"/>
    <property type="match status" value="1"/>
</dbReference>
<sequence length="686" mass="76522">MGDFNSSSMEDDDMAAPLFERQLRKNYVQRAVDITILLLMVSLLSYRLVCIRSHGGDGWEVKTWQVAMGCEAWFTFVWVLVVSTKWNLLRYLTFPQRLLQRKRELPAMDMFVTTADPELEPPVIMVNTVLSLMAVDYPGMAHKLAVYVSDDACSPLTFFALSEAAKFAQLWVPFCRKHNIQVRAPFRYFSPTAEQPPSAGGGSNSPEFQQEWKHIKIRVSGVMTNAPFMLNVDCDMYMHNPQIALHALCPLLDPRSQNDTAYVQCPQKFYDGLKDDPFGNQHVVLQEGIVSIQGPFYCGTGCFHRRRVIYGALPKNVDSKKKNARSMDEISLSDFGSSEQFLKLVTRALKDESGAEKDLPSSLEAALHVASCGYEYGTSWGKKIGLIYGSTTEDISTGMTIQSKGWRSAYCSPDPPAFLGCAPTGGPASLNQMKRWSTGLLEILVSKSNPIRATLLGRLHFRQCLTYIWILIWNIRSIPELIYALLPAYCIINNSHFLPKVHDPAIIIPASAFAIYNIYTLSEYFRCGLSARAWWNYQQMARINSACAWLFGVLTVLLKVLGISDTVFEITKKEQSTSNDQPDADLGRFTFDESPIFVPGTTLLLVQLAALALLMLGIQPSPGGANGSGLAEVACSLLVVLYFWPFLRGLLGKGKYGIPLKTIYKSAALSTVFVLFCRFPSVGLHR</sequence>
<feature type="binding site" evidence="9">
    <location>
        <position position="151"/>
    </location>
    <ligand>
        <name>UDP-alpha-D-glucose</name>
        <dbReference type="ChEBI" id="CHEBI:58885"/>
    </ligand>
</feature>
<keyword evidence="2" id="KW-0328">Glycosyltransferase</keyword>
<evidence type="ECO:0008006" key="14">
    <source>
        <dbReference type="Google" id="ProtNLM"/>
    </source>
</evidence>
<dbReference type="GO" id="GO:0030244">
    <property type="term" value="P:cellulose biosynthetic process"/>
    <property type="evidence" value="ECO:0007669"/>
    <property type="project" value="InterPro"/>
</dbReference>
<dbReference type="AlphaFoldDB" id="A0A218WSA4"/>
<evidence type="ECO:0000256" key="5">
    <source>
        <dbReference type="ARBA" id="ARBA00022989"/>
    </source>
</evidence>
<evidence type="ECO:0000256" key="7">
    <source>
        <dbReference type="ARBA" id="ARBA00023316"/>
    </source>
</evidence>
<gene>
    <name evidence="12" type="ORF">CDL15_Pgr021553</name>
</gene>
<feature type="binding site" evidence="10">
    <location>
        <position position="213"/>
    </location>
    <ligand>
        <name>Mn(2+)</name>
        <dbReference type="ChEBI" id="CHEBI:29035"/>
    </ligand>
</feature>
<comment type="subcellular location">
    <subcellularLocation>
        <location evidence="1">Endomembrane system</location>
        <topology evidence="1">Multi-pass membrane protein</topology>
    </subcellularLocation>
</comment>
<protein>
    <recommendedName>
        <fullName evidence="14">Cellulose synthase-like protein H1</fullName>
    </recommendedName>
</protein>
<organism evidence="12 13">
    <name type="scientific">Punica granatum</name>
    <name type="common">Pomegranate</name>
    <dbReference type="NCBI Taxonomy" id="22663"/>
    <lineage>
        <taxon>Eukaryota</taxon>
        <taxon>Viridiplantae</taxon>
        <taxon>Streptophyta</taxon>
        <taxon>Embryophyta</taxon>
        <taxon>Tracheophyta</taxon>
        <taxon>Spermatophyta</taxon>
        <taxon>Magnoliopsida</taxon>
        <taxon>eudicotyledons</taxon>
        <taxon>Gunneridae</taxon>
        <taxon>Pentapetalae</taxon>
        <taxon>rosids</taxon>
        <taxon>malvids</taxon>
        <taxon>Myrtales</taxon>
        <taxon>Lythraceae</taxon>
        <taxon>Punica</taxon>
    </lineage>
</organism>
<evidence type="ECO:0000256" key="8">
    <source>
        <dbReference type="PIRSR" id="PIRSR605150-1"/>
    </source>
</evidence>
<dbReference type="Pfam" id="PF03552">
    <property type="entry name" value="Cellulose_synt"/>
    <property type="match status" value="3"/>
</dbReference>
<dbReference type="GO" id="GO:0012505">
    <property type="term" value="C:endomembrane system"/>
    <property type="evidence" value="ECO:0007669"/>
    <property type="project" value="UniProtKB-SubCell"/>
</dbReference>
<evidence type="ECO:0000256" key="2">
    <source>
        <dbReference type="ARBA" id="ARBA00022676"/>
    </source>
</evidence>
<feature type="active site" evidence="8">
    <location>
        <position position="151"/>
    </location>
</feature>
<comment type="caution">
    <text evidence="12">The sequence shown here is derived from an EMBL/GenBank/DDBJ whole genome shotgun (WGS) entry which is preliminary data.</text>
</comment>
<evidence type="ECO:0000256" key="10">
    <source>
        <dbReference type="PIRSR" id="PIRSR605150-3"/>
    </source>
</evidence>
<dbReference type="GO" id="GO:0071555">
    <property type="term" value="P:cell wall organization"/>
    <property type="evidence" value="ECO:0007669"/>
    <property type="project" value="UniProtKB-KW"/>
</dbReference>
<accession>A0A218WSA4</accession>
<feature type="transmembrane region" description="Helical" evidence="11">
    <location>
        <begin position="667"/>
        <end position="684"/>
    </location>
</feature>
<evidence type="ECO:0000256" key="11">
    <source>
        <dbReference type="SAM" id="Phobius"/>
    </source>
</evidence>
<feature type="transmembrane region" description="Helical" evidence="11">
    <location>
        <begin position="596"/>
        <end position="618"/>
    </location>
</feature>
<keyword evidence="4 11" id="KW-0812">Transmembrane</keyword>
<evidence type="ECO:0000256" key="1">
    <source>
        <dbReference type="ARBA" id="ARBA00004127"/>
    </source>
</evidence>
<keyword evidence="6 11" id="KW-0472">Membrane</keyword>
<dbReference type="Proteomes" id="UP000197138">
    <property type="component" value="Unassembled WGS sequence"/>
</dbReference>
<feature type="binding site" evidence="10">
    <location>
        <position position="233"/>
    </location>
    <ligand>
        <name>Mn(2+)</name>
        <dbReference type="ChEBI" id="CHEBI:29035"/>
    </ligand>
</feature>
<keyword evidence="7" id="KW-0961">Cell wall biogenesis/degradation</keyword>
<evidence type="ECO:0000313" key="12">
    <source>
        <dbReference type="EMBL" id="OWM75389.1"/>
    </source>
</evidence>
<dbReference type="GO" id="GO:0016760">
    <property type="term" value="F:cellulose synthase (UDP-forming) activity"/>
    <property type="evidence" value="ECO:0007669"/>
    <property type="project" value="InterPro"/>
</dbReference>
<dbReference type="EMBL" id="MTKT01003240">
    <property type="protein sequence ID" value="OWM75389.1"/>
    <property type="molecule type" value="Genomic_DNA"/>
</dbReference>
<proteinExistence type="predicted"/>
<keyword evidence="3" id="KW-0808">Transferase</keyword>
<name>A0A218WSA4_PUNGR</name>
<feature type="transmembrane region" description="Helical" evidence="11">
    <location>
        <begin position="546"/>
        <end position="564"/>
    </location>
</feature>
<evidence type="ECO:0000313" key="13">
    <source>
        <dbReference type="Proteomes" id="UP000197138"/>
    </source>
</evidence>
<reference evidence="13" key="1">
    <citation type="journal article" date="2017" name="Plant J.">
        <title>The pomegranate (Punica granatum L.) genome and the genomics of punicalagin biosynthesis.</title>
        <authorList>
            <person name="Qin G."/>
            <person name="Xu C."/>
            <person name="Ming R."/>
            <person name="Tang H."/>
            <person name="Guyot R."/>
            <person name="Kramer E.M."/>
            <person name="Hu Y."/>
            <person name="Yi X."/>
            <person name="Qi Y."/>
            <person name="Xu X."/>
            <person name="Gao Z."/>
            <person name="Pan H."/>
            <person name="Jian J."/>
            <person name="Tian Y."/>
            <person name="Yue Z."/>
            <person name="Xu Y."/>
        </authorList>
    </citation>
    <scope>NUCLEOTIDE SEQUENCE [LARGE SCALE GENOMIC DNA]</scope>
    <source>
        <strain evidence="13">cv. Dabenzi</strain>
    </source>
</reference>